<evidence type="ECO:0000313" key="2">
    <source>
        <dbReference type="Proteomes" id="UP000434276"/>
    </source>
</evidence>
<dbReference type="ExpressionAtlas" id="A0A5S9WM43">
    <property type="expression patterns" value="differential"/>
</dbReference>
<gene>
    <name evidence="1" type="ORF">C24_LOCUS3544</name>
</gene>
<proteinExistence type="predicted"/>
<dbReference type="AlphaFoldDB" id="A0A5S9WM43"/>
<name>A0A5S9WM43_ARATH</name>
<sequence>MISDLELLTSYLEEADLIMSNHSTPRSSRKHHHFTSPLVHEVECPHLHHLTITRSHHSTPRSSVFTSIIKPPLDLTTLP</sequence>
<dbReference type="Proteomes" id="UP000434276">
    <property type="component" value="Unassembled WGS sequence"/>
</dbReference>
<dbReference type="EMBL" id="CACSHJ010000087">
    <property type="protein sequence ID" value="CAA0270639.1"/>
    <property type="molecule type" value="Genomic_DNA"/>
</dbReference>
<accession>A0A5S9WM43</accession>
<protein>
    <submittedName>
        <fullName evidence="1">Uncharacterized protein</fullName>
    </submittedName>
</protein>
<reference evidence="1 2" key="1">
    <citation type="submission" date="2019-12" db="EMBL/GenBank/DDBJ databases">
        <authorList>
            <person name="Jiao W.-B."/>
            <person name="Schneeberger K."/>
        </authorList>
    </citation>
    <scope>NUCLEOTIDE SEQUENCE [LARGE SCALE GENOMIC DNA]</scope>
    <source>
        <strain evidence="2">cv. C24</strain>
    </source>
</reference>
<organism evidence="1 2">
    <name type="scientific">Arabidopsis thaliana</name>
    <name type="common">Mouse-ear cress</name>
    <dbReference type="NCBI Taxonomy" id="3702"/>
    <lineage>
        <taxon>Eukaryota</taxon>
        <taxon>Viridiplantae</taxon>
        <taxon>Streptophyta</taxon>
        <taxon>Embryophyta</taxon>
        <taxon>Tracheophyta</taxon>
        <taxon>Spermatophyta</taxon>
        <taxon>Magnoliopsida</taxon>
        <taxon>eudicotyledons</taxon>
        <taxon>Gunneridae</taxon>
        <taxon>Pentapetalae</taxon>
        <taxon>rosids</taxon>
        <taxon>malvids</taxon>
        <taxon>Brassicales</taxon>
        <taxon>Brassicaceae</taxon>
        <taxon>Camelineae</taxon>
        <taxon>Arabidopsis</taxon>
    </lineage>
</organism>
<evidence type="ECO:0000313" key="1">
    <source>
        <dbReference type="EMBL" id="CAA0270639.1"/>
    </source>
</evidence>